<dbReference type="eggNOG" id="COG3307">
    <property type="taxonomic scope" value="Bacteria"/>
</dbReference>
<evidence type="ECO:0000313" key="2">
    <source>
        <dbReference type="EMBL" id="ACL45025.1"/>
    </source>
</evidence>
<protein>
    <recommendedName>
        <fullName evidence="3">Capsular biosynthesis protein</fullName>
    </recommendedName>
</protein>
<sequence>MFAKLARSFQSQDIQPDNLPEKVIWWSLVYTYPIWLVGGLYVVGSVLCWLLLLFVLIKAMAQAEDPDMAEADKISVSWVTWTWIIGMIMMEVALIAGHVDFNLPTSLIIKSSIGWAKGWAALALYPLAGCLKIRPQVIYRAVCIIGLHTLLITPILLVTPYLHLPQVLYVSPLRAVGGPGNEFFDVPLYEIDGSTGDLRWRLFTPWGPALGFVGNVNFVLALQEKNKKWRWLGLAGAVIMCFICKSRLAQVCIVIIPTLTALLSRLHRPFILFGMGITSYLAGILSPLILVAIEEFWEGFKSARAGSTRVRMALKRIAEYRWQTEAPIWGHGVVEDGPHIVEHMPIGSHHTWAGLLFVKGMVGYASLAIPMGLSFLDLLIKSMDKYRPTARPGLSMIMILFLYTFGENLEILVYLYWHGMVIMGIAFHEKPALGLRTT</sequence>
<name>B8HJS2_CYAP4</name>
<keyword evidence="1" id="KW-0472">Membrane</keyword>
<dbReference type="HOGENOM" id="CLU_054947_0_0_3"/>
<evidence type="ECO:0000256" key="1">
    <source>
        <dbReference type="SAM" id="Phobius"/>
    </source>
</evidence>
<organism evidence="2">
    <name type="scientific">Cyanothece sp. (strain PCC 7425 / ATCC 29141)</name>
    <dbReference type="NCBI Taxonomy" id="395961"/>
    <lineage>
        <taxon>Bacteria</taxon>
        <taxon>Bacillati</taxon>
        <taxon>Cyanobacteriota</taxon>
        <taxon>Cyanophyceae</taxon>
        <taxon>Gomontiellales</taxon>
        <taxon>Cyanothecaceae</taxon>
        <taxon>Cyanothece</taxon>
    </lineage>
</organism>
<dbReference type="STRING" id="395961.Cyan7425_2676"/>
<feature type="transmembrane region" description="Helical" evidence="1">
    <location>
        <begin position="231"/>
        <end position="263"/>
    </location>
</feature>
<feature type="transmembrane region" description="Helical" evidence="1">
    <location>
        <begin position="137"/>
        <end position="162"/>
    </location>
</feature>
<feature type="transmembrane region" description="Helical" evidence="1">
    <location>
        <begin position="352"/>
        <end position="376"/>
    </location>
</feature>
<proteinExistence type="predicted"/>
<gene>
    <name evidence="2" type="ordered locus">Cyan7425_2676</name>
</gene>
<feature type="transmembrane region" description="Helical" evidence="1">
    <location>
        <begin position="270"/>
        <end position="293"/>
    </location>
</feature>
<keyword evidence="1" id="KW-0812">Transmembrane</keyword>
<evidence type="ECO:0008006" key="3">
    <source>
        <dbReference type="Google" id="ProtNLM"/>
    </source>
</evidence>
<feature type="transmembrane region" description="Helical" evidence="1">
    <location>
        <begin position="34"/>
        <end position="57"/>
    </location>
</feature>
<dbReference type="OrthoDB" id="484624at2"/>
<feature type="transmembrane region" description="Helical" evidence="1">
    <location>
        <begin position="105"/>
        <end position="125"/>
    </location>
</feature>
<dbReference type="AlphaFoldDB" id="B8HJS2"/>
<reference evidence="2" key="1">
    <citation type="submission" date="2009-01" db="EMBL/GenBank/DDBJ databases">
        <title>Complete sequence of chromosome Cyanothece sp. PCC 7425.</title>
        <authorList>
            <consortium name="US DOE Joint Genome Institute"/>
            <person name="Lucas S."/>
            <person name="Copeland A."/>
            <person name="Lapidus A."/>
            <person name="Glavina del Rio T."/>
            <person name="Dalin E."/>
            <person name="Tice H."/>
            <person name="Bruce D."/>
            <person name="Goodwin L."/>
            <person name="Pitluck S."/>
            <person name="Sims D."/>
            <person name="Meineke L."/>
            <person name="Brettin T."/>
            <person name="Detter J.C."/>
            <person name="Han C."/>
            <person name="Larimer F."/>
            <person name="Land M."/>
            <person name="Hauser L."/>
            <person name="Kyrpides N."/>
            <person name="Ovchinnikova G."/>
            <person name="Liberton M."/>
            <person name="Stoeckel J."/>
            <person name="Banerjee A."/>
            <person name="Singh A."/>
            <person name="Page L."/>
            <person name="Sato H."/>
            <person name="Zhao L."/>
            <person name="Sherman L."/>
            <person name="Pakrasi H."/>
            <person name="Richardson P."/>
        </authorList>
    </citation>
    <scope>NUCLEOTIDE SEQUENCE</scope>
    <source>
        <strain evidence="2">PCC 7425</strain>
    </source>
</reference>
<accession>B8HJS2</accession>
<dbReference type="EMBL" id="CP001344">
    <property type="protein sequence ID" value="ACL45025.1"/>
    <property type="molecule type" value="Genomic_DNA"/>
</dbReference>
<feature type="transmembrane region" description="Helical" evidence="1">
    <location>
        <begin position="78"/>
        <end position="99"/>
    </location>
</feature>
<keyword evidence="1" id="KW-1133">Transmembrane helix</keyword>
<dbReference type="KEGG" id="cyn:Cyan7425_2676"/>